<keyword evidence="10" id="KW-1133">Transmembrane helix</keyword>
<protein>
    <recommendedName>
        <fullName evidence="9 10">Multifunctional fusion protein</fullName>
    </recommendedName>
    <domain>
        <recommendedName>
            <fullName evidence="9">Fucosyltransferase</fullName>
            <ecNumber evidence="9">2.4.1.-</ecNumber>
        </recommendedName>
    </domain>
    <domain>
        <recommendedName>
            <fullName evidence="10">Acyltransferase</fullName>
            <ecNumber evidence="10">2.3.1.-</ecNumber>
        </recommendedName>
    </domain>
</protein>
<evidence type="ECO:0000256" key="4">
    <source>
        <dbReference type="ARBA" id="ARBA00022679"/>
    </source>
</evidence>
<evidence type="ECO:0000313" key="12">
    <source>
        <dbReference type="Proteomes" id="UP000007305"/>
    </source>
</evidence>
<dbReference type="GO" id="GO:0071555">
    <property type="term" value="P:cell wall organization"/>
    <property type="evidence" value="ECO:0007669"/>
    <property type="project" value="UniProtKB-UniRule"/>
</dbReference>
<feature type="transmembrane region" description="Helical" evidence="10">
    <location>
        <begin position="279"/>
        <end position="306"/>
    </location>
</feature>
<dbReference type="GO" id="GO:0019432">
    <property type="term" value="P:triglyceride biosynthetic process"/>
    <property type="evidence" value="ECO:0007669"/>
    <property type="project" value="UniProtKB-ARBA"/>
</dbReference>
<dbReference type="Gramene" id="Zm00001eb225560_T001">
    <property type="protein sequence ID" value="Zm00001eb225560_P001"/>
    <property type="gene ID" value="Zm00001eb225560"/>
</dbReference>
<dbReference type="GO" id="GO:0032580">
    <property type="term" value="C:Golgi cisterna membrane"/>
    <property type="evidence" value="ECO:0007669"/>
    <property type="project" value="UniProtKB-SubCell"/>
</dbReference>
<comment type="subcellular location">
    <subcellularLocation>
        <location evidence="10">Endoplasmic reticulum membrane</location>
        <topology evidence="10">Multi-pass membrane protein</topology>
    </subcellularLocation>
    <subcellularLocation>
        <location evidence="9">Golgi apparatus</location>
        <location evidence="9">Golgi stack membrane</location>
        <topology evidence="9">Single-pass type II membrane protein</topology>
    </subcellularLocation>
</comment>
<dbReference type="EC" id="2.3.1.-" evidence="10"/>
<dbReference type="EnsemblPlants" id="Zm00001eb225560_T001">
    <property type="protein sequence ID" value="Zm00001eb225560_P001"/>
    <property type="gene ID" value="Zm00001eb225560"/>
</dbReference>
<dbReference type="InterPro" id="IPR007130">
    <property type="entry name" value="DAGAT"/>
</dbReference>
<keyword evidence="6" id="KW-0325">Glycoprotein</keyword>
<keyword evidence="7" id="KW-0012">Acyltransferase</keyword>
<reference evidence="11" key="2">
    <citation type="submission" date="2019-07" db="EMBL/GenBank/DDBJ databases">
        <authorList>
            <person name="Seetharam A."/>
            <person name="Woodhouse M."/>
            <person name="Cannon E."/>
        </authorList>
    </citation>
    <scope>NUCLEOTIDE SEQUENCE [LARGE SCALE GENOMIC DNA]</scope>
    <source>
        <strain evidence="11">cv. B73</strain>
    </source>
</reference>
<keyword evidence="4 10" id="KW-0808">Transferase</keyword>
<dbReference type="AlphaFoldDB" id="A0A804PCN8"/>
<evidence type="ECO:0000313" key="11">
    <source>
        <dbReference type="EnsemblPlants" id="Zm00001eb225560_P001"/>
    </source>
</evidence>
<dbReference type="GO" id="GO:0042546">
    <property type="term" value="P:cell wall biogenesis"/>
    <property type="evidence" value="ECO:0007669"/>
    <property type="project" value="InterPro"/>
</dbReference>
<dbReference type="PANTHER" id="PTHR31889">
    <property type="entry name" value="FUCOSYLTRANSFERASE 2-RELATED"/>
    <property type="match status" value="1"/>
</dbReference>
<dbReference type="EC" id="2.4.1.-" evidence="9"/>
<evidence type="ECO:0000256" key="7">
    <source>
        <dbReference type="ARBA" id="ARBA00023315"/>
    </source>
</evidence>
<dbReference type="Proteomes" id="UP000007305">
    <property type="component" value="Chromosome 5"/>
</dbReference>
<keyword evidence="10" id="KW-0472">Membrane</keyword>
<evidence type="ECO:0000256" key="10">
    <source>
        <dbReference type="RuleBase" id="RU367023"/>
    </source>
</evidence>
<keyword evidence="10" id="KW-0812">Transmembrane</keyword>
<evidence type="ECO:0000256" key="5">
    <source>
        <dbReference type="ARBA" id="ARBA00023034"/>
    </source>
</evidence>
<dbReference type="Pfam" id="PF03982">
    <property type="entry name" value="DAGAT"/>
    <property type="match status" value="1"/>
</dbReference>
<comment type="caution">
    <text evidence="10">Lacks conserved residue(s) required for the propagation of feature annotation.</text>
</comment>
<dbReference type="PANTHER" id="PTHR31889:SF37">
    <property type="entry name" value="FUCOSYLTRANSFERASE"/>
    <property type="match status" value="1"/>
</dbReference>
<evidence type="ECO:0000256" key="1">
    <source>
        <dbReference type="ARBA" id="ARBA00005420"/>
    </source>
</evidence>
<dbReference type="Pfam" id="PF03254">
    <property type="entry name" value="XG_FTase"/>
    <property type="match status" value="1"/>
</dbReference>
<evidence type="ECO:0000256" key="8">
    <source>
        <dbReference type="ARBA" id="ARBA00023316"/>
    </source>
</evidence>
<dbReference type="GO" id="GO:0004144">
    <property type="term" value="F:diacylglycerol O-acyltransferase activity"/>
    <property type="evidence" value="ECO:0007669"/>
    <property type="project" value="UniProtKB-ARBA"/>
</dbReference>
<evidence type="ECO:0000256" key="9">
    <source>
        <dbReference type="RuleBase" id="RU367004"/>
    </source>
</evidence>
<dbReference type="Gene3D" id="2.30.38.10">
    <property type="entry name" value="Luciferase, Domain 3"/>
    <property type="match status" value="1"/>
</dbReference>
<dbReference type="InParanoid" id="A0A804PCN8"/>
<keyword evidence="10" id="KW-0256">Endoplasmic reticulum</keyword>
<proteinExistence type="inferred from homology"/>
<reference evidence="11" key="3">
    <citation type="submission" date="2021-05" db="UniProtKB">
        <authorList>
            <consortium name="EnsemblPlants"/>
        </authorList>
    </citation>
    <scope>IDENTIFICATION</scope>
    <source>
        <strain evidence="11">cv. B73</strain>
    </source>
</reference>
<evidence type="ECO:0000256" key="2">
    <source>
        <dbReference type="ARBA" id="ARBA00010481"/>
    </source>
</evidence>
<evidence type="ECO:0000256" key="6">
    <source>
        <dbReference type="ARBA" id="ARBA00023180"/>
    </source>
</evidence>
<name>A0A804PCN8_MAIZE</name>
<dbReference type="GO" id="GO:0008107">
    <property type="term" value="F:galactoside 2-alpha-L-fucosyltransferase activity"/>
    <property type="evidence" value="ECO:0007669"/>
    <property type="project" value="InterPro"/>
</dbReference>
<dbReference type="GO" id="GO:0005789">
    <property type="term" value="C:endoplasmic reticulum membrane"/>
    <property type="evidence" value="ECO:0007669"/>
    <property type="project" value="UniProtKB-SubCell"/>
</dbReference>
<comment type="function">
    <text evidence="9">May be involved in cell wall biosynthesis.</text>
</comment>
<dbReference type="InterPro" id="IPR004938">
    <property type="entry name" value="XG_FTase"/>
</dbReference>
<reference evidence="12" key="1">
    <citation type="journal article" date="2009" name="Science">
        <title>The B73 maize genome: complexity, diversity, and dynamics.</title>
        <authorList>
            <person name="Schnable P.S."/>
            <person name="Ware D."/>
            <person name="Fulton R.S."/>
            <person name="Stein J.C."/>
            <person name="Wei F."/>
            <person name="Pasternak S."/>
            <person name="Liang C."/>
            <person name="Zhang J."/>
            <person name="Fulton L."/>
            <person name="Graves T.A."/>
            <person name="Minx P."/>
            <person name="Reily A.D."/>
            <person name="Courtney L."/>
            <person name="Kruchowski S.S."/>
            <person name="Tomlinson C."/>
            <person name="Strong C."/>
            <person name="Delehaunty K."/>
            <person name="Fronick C."/>
            <person name="Courtney B."/>
            <person name="Rock S.M."/>
            <person name="Belter E."/>
            <person name="Du F."/>
            <person name="Kim K."/>
            <person name="Abbott R.M."/>
            <person name="Cotton M."/>
            <person name="Levy A."/>
            <person name="Marchetto P."/>
            <person name="Ochoa K."/>
            <person name="Jackson S.M."/>
            <person name="Gillam B."/>
            <person name="Chen W."/>
            <person name="Yan L."/>
            <person name="Higginbotham J."/>
            <person name="Cardenas M."/>
            <person name="Waligorski J."/>
            <person name="Applebaum E."/>
            <person name="Phelps L."/>
            <person name="Falcone J."/>
            <person name="Kanchi K."/>
            <person name="Thane T."/>
            <person name="Scimone A."/>
            <person name="Thane N."/>
            <person name="Henke J."/>
            <person name="Wang T."/>
            <person name="Ruppert J."/>
            <person name="Shah N."/>
            <person name="Rotter K."/>
            <person name="Hodges J."/>
            <person name="Ingenthron E."/>
            <person name="Cordes M."/>
            <person name="Kohlberg S."/>
            <person name="Sgro J."/>
            <person name="Delgado B."/>
            <person name="Mead K."/>
            <person name="Chinwalla A."/>
            <person name="Leonard S."/>
            <person name="Crouse K."/>
            <person name="Collura K."/>
            <person name="Kudrna D."/>
            <person name="Currie J."/>
            <person name="He R."/>
            <person name="Angelova A."/>
            <person name="Rajasekar S."/>
            <person name="Mueller T."/>
            <person name="Lomeli R."/>
            <person name="Scara G."/>
            <person name="Ko A."/>
            <person name="Delaney K."/>
            <person name="Wissotski M."/>
            <person name="Lopez G."/>
            <person name="Campos D."/>
            <person name="Braidotti M."/>
            <person name="Ashley E."/>
            <person name="Golser W."/>
            <person name="Kim H."/>
            <person name="Lee S."/>
            <person name="Lin J."/>
            <person name="Dujmic Z."/>
            <person name="Kim W."/>
            <person name="Talag J."/>
            <person name="Zuccolo A."/>
            <person name="Fan C."/>
            <person name="Sebastian A."/>
            <person name="Kramer M."/>
            <person name="Spiegel L."/>
            <person name="Nascimento L."/>
            <person name="Zutavern T."/>
            <person name="Miller B."/>
            <person name="Ambroise C."/>
            <person name="Muller S."/>
            <person name="Spooner W."/>
            <person name="Narechania A."/>
            <person name="Ren L."/>
            <person name="Wei S."/>
            <person name="Kumari S."/>
            <person name="Faga B."/>
            <person name="Levy M.J."/>
            <person name="McMahan L."/>
            <person name="Van Buren P."/>
            <person name="Vaughn M.W."/>
            <person name="Ying K."/>
            <person name="Yeh C.-T."/>
            <person name="Emrich S.J."/>
            <person name="Jia Y."/>
            <person name="Kalyanaraman A."/>
            <person name="Hsia A.-P."/>
            <person name="Barbazuk W.B."/>
            <person name="Baucom R.S."/>
            <person name="Brutnell T.P."/>
            <person name="Carpita N.C."/>
            <person name="Chaparro C."/>
            <person name="Chia J.-M."/>
            <person name="Deragon J.-M."/>
            <person name="Estill J.C."/>
            <person name="Fu Y."/>
            <person name="Jeddeloh J.A."/>
            <person name="Han Y."/>
            <person name="Lee H."/>
            <person name="Li P."/>
            <person name="Lisch D.R."/>
            <person name="Liu S."/>
            <person name="Liu Z."/>
            <person name="Nagel D.H."/>
            <person name="McCann M.C."/>
            <person name="SanMiguel P."/>
            <person name="Myers A.M."/>
            <person name="Nettleton D."/>
            <person name="Nguyen J."/>
            <person name="Penning B.W."/>
            <person name="Ponnala L."/>
            <person name="Schneider K.L."/>
            <person name="Schwartz D.C."/>
            <person name="Sharma A."/>
            <person name="Soderlund C."/>
            <person name="Springer N.M."/>
            <person name="Sun Q."/>
            <person name="Wang H."/>
            <person name="Waterman M."/>
            <person name="Westerman R."/>
            <person name="Wolfgruber T.K."/>
            <person name="Yang L."/>
            <person name="Yu Y."/>
            <person name="Zhang L."/>
            <person name="Zhou S."/>
            <person name="Zhu Q."/>
            <person name="Bennetzen J.L."/>
            <person name="Dawe R.K."/>
            <person name="Jiang J."/>
            <person name="Jiang N."/>
            <person name="Presting G.G."/>
            <person name="Wessler S.R."/>
            <person name="Aluru S."/>
            <person name="Martienssen R.A."/>
            <person name="Clifton S.W."/>
            <person name="McCombie W.R."/>
            <person name="Wing R.A."/>
            <person name="Wilson R.K."/>
        </authorList>
    </citation>
    <scope>NUCLEOTIDE SEQUENCE [LARGE SCALE GENOMIC DNA]</scope>
    <source>
        <strain evidence="12">cv. B73</strain>
    </source>
</reference>
<dbReference type="FunFam" id="3.40.50.11340:FF:000005">
    <property type="entry name" value="Galactoside 2-alpha-L-fucosyltransferase"/>
    <property type="match status" value="1"/>
</dbReference>
<evidence type="ECO:0000256" key="3">
    <source>
        <dbReference type="ARBA" id="ARBA00022676"/>
    </source>
</evidence>
<keyword evidence="5 9" id="KW-0333">Golgi apparatus</keyword>
<dbReference type="Gene3D" id="3.40.50.11340">
    <property type="match status" value="1"/>
</dbReference>
<dbReference type="SUPFAM" id="SSF56801">
    <property type="entry name" value="Acetyl-CoA synthetase-like"/>
    <property type="match status" value="1"/>
</dbReference>
<organism evidence="11 12">
    <name type="scientific">Zea mays</name>
    <name type="common">Maize</name>
    <dbReference type="NCBI Taxonomy" id="4577"/>
    <lineage>
        <taxon>Eukaryota</taxon>
        <taxon>Viridiplantae</taxon>
        <taxon>Streptophyta</taxon>
        <taxon>Embryophyta</taxon>
        <taxon>Tracheophyta</taxon>
        <taxon>Spermatophyta</taxon>
        <taxon>Magnoliopsida</taxon>
        <taxon>Liliopsida</taxon>
        <taxon>Poales</taxon>
        <taxon>Poaceae</taxon>
        <taxon>PACMAD clade</taxon>
        <taxon>Panicoideae</taxon>
        <taxon>Andropogonodae</taxon>
        <taxon>Andropogoneae</taxon>
        <taxon>Tripsacinae</taxon>
        <taxon>Zea</taxon>
    </lineage>
</organism>
<keyword evidence="12" id="KW-1185">Reference proteome</keyword>
<keyword evidence="3 9" id="KW-0328">Glycosyltransferase</keyword>
<accession>A0A804PCN8</accession>
<comment type="similarity">
    <text evidence="1 10">Belongs to the diacylglycerol acyltransferase family.</text>
</comment>
<sequence>MMTRRRTIRRLTASTPLDGASCLVSIGATFSSLRLLVSCCRVLATQLFFMFRPLSDKSRLGRKIARFISKYVIEYFPVTLHVEDYGAFDPNRAYVFGYEPHSVLPIAVGILGDLVGFMPLPKLKILASSVLIDRPDGGYLTADLPMPRGEIVIGGPNITKGYFKNEAKTNEVYKQGIKYSDFSNLCQKQEAVKEVLGSLAKPTQREVQDHPIRRRKLLVVRAHQERLTGDLRWPPPFGSRYAGRRGVDTVTVVVTGVASLRRVLTADDDKRWNWGASALLTAFVMTVPTLVVILLGGSIAGTPLVWVRTAMAGFLASKRSVGPDDLSFPYTSTRTAHDRLHGGLLAAGFDQEACHNRYQSAMYRRNPGRRPSEHLVSKLRRHEALQRRCGPGTTAYSSALEQLKSGKNADASPVDPECRYLVSISYRGLGNRIIAAASVFLYALLTDRVLLVDSSNEMGELFCEPFPDTTWLLPWRSFPLWNFSFDTRPQ</sequence>
<keyword evidence="8 9" id="KW-0961">Cell wall biogenesis/degradation</keyword>
<comment type="similarity">
    <text evidence="2 9">Belongs to the glycosyltransferase 37 family.</text>
</comment>